<organism evidence="2 3">
    <name type="scientific">Sesamum angolense</name>
    <dbReference type="NCBI Taxonomy" id="2727404"/>
    <lineage>
        <taxon>Eukaryota</taxon>
        <taxon>Viridiplantae</taxon>
        <taxon>Streptophyta</taxon>
        <taxon>Embryophyta</taxon>
        <taxon>Tracheophyta</taxon>
        <taxon>Spermatophyta</taxon>
        <taxon>Magnoliopsida</taxon>
        <taxon>eudicotyledons</taxon>
        <taxon>Gunneridae</taxon>
        <taxon>Pentapetalae</taxon>
        <taxon>asterids</taxon>
        <taxon>lamiids</taxon>
        <taxon>Lamiales</taxon>
        <taxon>Pedaliaceae</taxon>
        <taxon>Sesamum</taxon>
    </lineage>
</organism>
<reference evidence="2" key="2">
    <citation type="journal article" date="2024" name="Plant">
        <title>Genomic evolution and insights into agronomic trait innovations of Sesamum species.</title>
        <authorList>
            <person name="Miao H."/>
            <person name="Wang L."/>
            <person name="Qu L."/>
            <person name="Liu H."/>
            <person name="Sun Y."/>
            <person name="Le M."/>
            <person name="Wang Q."/>
            <person name="Wei S."/>
            <person name="Zheng Y."/>
            <person name="Lin W."/>
            <person name="Duan Y."/>
            <person name="Cao H."/>
            <person name="Xiong S."/>
            <person name="Wang X."/>
            <person name="Wei L."/>
            <person name="Li C."/>
            <person name="Ma Q."/>
            <person name="Ju M."/>
            <person name="Zhao R."/>
            <person name="Li G."/>
            <person name="Mu C."/>
            <person name="Tian Q."/>
            <person name="Mei H."/>
            <person name="Zhang T."/>
            <person name="Gao T."/>
            <person name="Zhang H."/>
        </authorList>
    </citation>
    <scope>NUCLEOTIDE SEQUENCE</scope>
    <source>
        <strain evidence="2">K16</strain>
    </source>
</reference>
<evidence type="ECO:0000313" key="2">
    <source>
        <dbReference type="EMBL" id="KAK4381385.1"/>
    </source>
</evidence>
<comment type="caution">
    <text evidence="2">The sequence shown here is derived from an EMBL/GenBank/DDBJ whole genome shotgun (WGS) entry which is preliminary data.</text>
</comment>
<keyword evidence="3" id="KW-1185">Reference proteome</keyword>
<feature type="domain" description="Alliinase C-terminal" evidence="1">
    <location>
        <begin position="2"/>
        <end position="67"/>
    </location>
</feature>
<gene>
    <name evidence="2" type="ORF">Sango_2974700</name>
</gene>
<dbReference type="EMBL" id="JACGWL010000893">
    <property type="protein sequence ID" value="KAK4381385.1"/>
    <property type="molecule type" value="Genomic_DNA"/>
</dbReference>
<dbReference type="AlphaFoldDB" id="A0AAE1VZP7"/>
<evidence type="ECO:0000313" key="3">
    <source>
        <dbReference type="Proteomes" id="UP001289374"/>
    </source>
</evidence>
<keyword evidence="2" id="KW-0032">Aminotransferase</keyword>
<sequence length="67" mass="7942">MHAKCGVRWAFVKDEDVHQKMQSYIEESELGISREAQLRALKLMKAILHADGREIFEYAYKKMSHCW</sequence>
<keyword evidence="2" id="KW-0808">Transferase</keyword>
<proteinExistence type="predicted"/>
<dbReference type="Gene3D" id="3.40.640.10">
    <property type="entry name" value="Type I PLP-dependent aspartate aminotransferase-like (Major domain)"/>
    <property type="match status" value="1"/>
</dbReference>
<dbReference type="Proteomes" id="UP001289374">
    <property type="component" value="Unassembled WGS sequence"/>
</dbReference>
<name>A0AAE1VZP7_9LAMI</name>
<protein>
    <submittedName>
        <fullName evidence="2">Tryptophan aminotransferase-related protein 1</fullName>
    </submittedName>
</protein>
<dbReference type="InterPro" id="IPR006948">
    <property type="entry name" value="Alliinase_C"/>
</dbReference>
<evidence type="ECO:0000259" key="1">
    <source>
        <dbReference type="Pfam" id="PF04864"/>
    </source>
</evidence>
<dbReference type="GO" id="GO:0016846">
    <property type="term" value="F:carbon-sulfur lyase activity"/>
    <property type="evidence" value="ECO:0007669"/>
    <property type="project" value="InterPro"/>
</dbReference>
<reference evidence="2" key="1">
    <citation type="submission" date="2020-06" db="EMBL/GenBank/DDBJ databases">
        <authorList>
            <person name="Li T."/>
            <person name="Hu X."/>
            <person name="Zhang T."/>
            <person name="Song X."/>
            <person name="Zhang H."/>
            <person name="Dai N."/>
            <person name="Sheng W."/>
            <person name="Hou X."/>
            <person name="Wei L."/>
        </authorList>
    </citation>
    <scope>NUCLEOTIDE SEQUENCE</scope>
    <source>
        <strain evidence="2">K16</strain>
        <tissue evidence="2">Leaf</tissue>
    </source>
</reference>
<dbReference type="InterPro" id="IPR015421">
    <property type="entry name" value="PyrdxlP-dep_Trfase_major"/>
</dbReference>
<dbReference type="Pfam" id="PF04864">
    <property type="entry name" value="Alliinase_C"/>
    <property type="match status" value="1"/>
</dbReference>
<accession>A0AAE1VZP7</accession>
<dbReference type="GO" id="GO:0008483">
    <property type="term" value="F:transaminase activity"/>
    <property type="evidence" value="ECO:0007669"/>
    <property type="project" value="UniProtKB-KW"/>
</dbReference>